<proteinExistence type="predicted"/>
<evidence type="ECO:0000313" key="1">
    <source>
        <dbReference type="EMBL" id="KAL1206565.1"/>
    </source>
</evidence>
<gene>
    <name evidence="1" type="ORF">V5N11_027133</name>
</gene>
<comment type="caution">
    <text evidence="1">The sequence shown here is derived from an EMBL/GenBank/DDBJ whole genome shotgun (WGS) entry which is preliminary data.</text>
</comment>
<accession>A0ABD1AY25</accession>
<keyword evidence="2" id="KW-1185">Reference proteome</keyword>
<name>A0ABD1AY25_CARAN</name>
<dbReference type="Proteomes" id="UP001558713">
    <property type="component" value="Unassembled WGS sequence"/>
</dbReference>
<sequence length="68" mass="8401">MERKARKTTPSLKEEESPLRGIFCLKKRQDMKRFEETEDCFILDFFFFFLMNGLIKLKQKKFTNERMR</sequence>
<organism evidence="1 2">
    <name type="scientific">Cardamine amara subsp. amara</name>
    <dbReference type="NCBI Taxonomy" id="228776"/>
    <lineage>
        <taxon>Eukaryota</taxon>
        <taxon>Viridiplantae</taxon>
        <taxon>Streptophyta</taxon>
        <taxon>Embryophyta</taxon>
        <taxon>Tracheophyta</taxon>
        <taxon>Spermatophyta</taxon>
        <taxon>Magnoliopsida</taxon>
        <taxon>eudicotyledons</taxon>
        <taxon>Gunneridae</taxon>
        <taxon>Pentapetalae</taxon>
        <taxon>rosids</taxon>
        <taxon>malvids</taxon>
        <taxon>Brassicales</taxon>
        <taxon>Brassicaceae</taxon>
        <taxon>Cardamineae</taxon>
        <taxon>Cardamine</taxon>
    </lineage>
</organism>
<dbReference type="EMBL" id="JBANAX010000497">
    <property type="protein sequence ID" value="KAL1206565.1"/>
    <property type="molecule type" value="Genomic_DNA"/>
</dbReference>
<evidence type="ECO:0000313" key="2">
    <source>
        <dbReference type="Proteomes" id="UP001558713"/>
    </source>
</evidence>
<dbReference type="AlphaFoldDB" id="A0ABD1AY25"/>
<protein>
    <submittedName>
        <fullName evidence="1">Uncharacterized protein</fullName>
    </submittedName>
</protein>
<reference evidence="1 2" key="1">
    <citation type="submission" date="2024-04" db="EMBL/GenBank/DDBJ databases">
        <title>Genome assembly C_amara_ONT_v2.</title>
        <authorList>
            <person name="Yant L."/>
            <person name="Moore C."/>
            <person name="Slenker M."/>
        </authorList>
    </citation>
    <scope>NUCLEOTIDE SEQUENCE [LARGE SCALE GENOMIC DNA]</scope>
    <source>
        <tissue evidence="1">Leaf</tissue>
    </source>
</reference>